<comment type="caution">
    <text evidence="2">The sequence shown here is derived from an EMBL/GenBank/DDBJ whole genome shotgun (WGS) entry which is preliminary data.</text>
</comment>
<organism evidence="2 3">
    <name type="scientific">Phytophthora nicotianae CJ01A1</name>
    <dbReference type="NCBI Taxonomy" id="1317063"/>
    <lineage>
        <taxon>Eukaryota</taxon>
        <taxon>Sar</taxon>
        <taxon>Stramenopiles</taxon>
        <taxon>Oomycota</taxon>
        <taxon>Peronosporomycetes</taxon>
        <taxon>Peronosporales</taxon>
        <taxon>Peronosporaceae</taxon>
        <taxon>Phytophthora</taxon>
    </lineage>
</organism>
<evidence type="ECO:0000256" key="1">
    <source>
        <dbReference type="SAM" id="MobiDB-lite"/>
    </source>
</evidence>
<reference evidence="2 3" key="1">
    <citation type="submission" date="2013-11" db="EMBL/GenBank/DDBJ databases">
        <title>The Genome Sequence of Phytophthora parasitica CJ01A1.</title>
        <authorList>
            <consortium name="The Broad Institute Genomics Platform"/>
            <person name="Russ C."/>
            <person name="Tyler B."/>
            <person name="Panabieres F."/>
            <person name="Shan W."/>
            <person name="Tripathy S."/>
            <person name="Grunwald N."/>
            <person name="Machado M."/>
            <person name="Johnson C.S."/>
            <person name="Walker B."/>
            <person name="Young S.K."/>
            <person name="Zeng Q."/>
            <person name="Gargeya S."/>
            <person name="Fitzgerald M."/>
            <person name="Haas B."/>
            <person name="Abouelleil A."/>
            <person name="Allen A.W."/>
            <person name="Alvarado L."/>
            <person name="Arachchi H.M."/>
            <person name="Berlin A.M."/>
            <person name="Chapman S.B."/>
            <person name="Gainer-Dewar J."/>
            <person name="Goldberg J."/>
            <person name="Griggs A."/>
            <person name="Gujja S."/>
            <person name="Hansen M."/>
            <person name="Howarth C."/>
            <person name="Imamovic A."/>
            <person name="Ireland A."/>
            <person name="Larimer J."/>
            <person name="McCowan C."/>
            <person name="Murphy C."/>
            <person name="Pearson M."/>
            <person name="Poon T.W."/>
            <person name="Priest M."/>
            <person name="Roberts A."/>
            <person name="Saif S."/>
            <person name="Shea T."/>
            <person name="Sisk P."/>
            <person name="Sykes S."/>
            <person name="Wortman J."/>
            <person name="Nusbaum C."/>
            <person name="Birren B."/>
        </authorList>
    </citation>
    <scope>NUCLEOTIDE SEQUENCE [LARGE SCALE GENOMIC DNA]</scope>
    <source>
        <strain evidence="2 3">CJ01A1</strain>
    </source>
</reference>
<evidence type="ECO:0000313" key="2">
    <source>
        <dbReference type="EMBL" id="ETP03444.1"/>
    </source>
</evidence>
<sequence>MSRRTTCGPGGLAGLNSAQGSGPGTLAPSAMNGEGFEVFGLRSSVPGSATLQDSWWSFLARSLFFRGATTTKEPPAQLAVTAFYILVLPTPKFRPKGCTTIVYVQDFETALTSKAEH</sequence>
<feature type="region of interest" description="Disordered" evidence="1">
    <location>
        <begin position="1"/>
        <end position="29"/>
    </location>
</feature>
<evidence type="ECO:0000313" key="3">
    <source>
        <dbReference type="Proteomes" id="UP000018958"/>
    </source>
</evidence>
<dbReference type="EMBL" id="ANIX01003879">
    <property type="protein sequence ID" value="ETP03444.1"/>
    <property type="molecule type" value="Genomic_DNA"/>
</dbReference>
<dbReference type="Proteomes" id="UP000018958">
    <property type="component" value="Unassembled WGS sequence"/>
</dbReference>
<name>W2W1E6_PHYNI</name>
<accession>W2W1E6</accession>
<protein>
    <submittedName>
        <fullName evidence="2">Uncharacterized protein</fullName>
    </submittedName>
</protein>
<dbReference type="AlphaFoldDB" id="W2W1E6"/>
<gene>
    <name evidence="2" type="ORF">F441_19620</name>
</gene>
<proteinExistence type="predicted"/>